<feature type="non-terminal residue" evidence="9">
    <location>
        <position position="1"/>
    </location>
</feature>
<dbReference type="EMBL" id="CP055903">
    <property type="protein sequence ID" value="QKX63773.1"/>
    <property type="molecule type" value="Genomic_DNA"/>
</dbReference>
<comment type="subcellular location">
    <subcellularLocation>
        <location evidence="1">Membrane</location>
        <topology evidence="1">Multi-pass membrane protein</topology>
    </subcellularLocation>
</comment>
<evidence type="ECO:0000256" key="1">
    <source>
        <dbReference type="ARBA" id="ARBA00004141"/>
    </source>
</evidence>
<dbReference type="PROSITE" id="PS50850">
    <property type="entry name" value="MFS"/>
    <property type="match status" value="1"/>
</dbReference>
<keyword evidence="2" id="KW-0813">Transport</keyword>
<dbReference type="GO" id="GO:0016020">
    <property type="term" value="C:membrane"/>
    <property type="evidence" value="ECO:0007669"/>
    <property type="project" value="UniProtKB-SubCell"/>
</dbReference>
<evidence type="ECO:0000259" key="8">
    <source>
        <dbReference type="PROSITE" id="PS50850"/>
    </source>
</evidence>
<feature type="domain" description="Major facilitator superfamily (MFS) profile" evidence="8">
    <location>
        <begin position="60"/>
        <end position="139"/>
    </location>
</feature>
<evidence type="ECO:0000313" key="10">
    <source>
        <dbReference type="Proteomes" id="UP000509510"/>
    </source>
</evidence>
<keyword evidence="10" id="KW-1185">Reference proteome</keyword>
<evidence type="ECO:0000256" key="5">
    <source>
        <dbReference type="ARBA" id="ARBA00023136"/>
    </source>
</evidence>
<dbReference type="Proteomes" id="UP000509510">
    <property type="component" value="Chromosome VI"/>
</dbReference>
<feature type="transmembrane region" description="Helical" evidence="7">
    <location>
        <begin position="95"/>
        <end position="114"/>
    </location>
</feature>
<protein>
    <recommendedName>
        <fullName evidence="8">Major facilitator superfamily (MFS) profile domain-containing protein</fullName>
    </recommendedName>
</protein>
<dbReference type="OrthoDB" id="4139357at2759"/>
<dbReference type="PANTHER" id="PTHR23511:SF5">
    <property type="entry name" value="MAJOR FACILITATOR-TYPE TRANSPORTER HXNZ-RELATED"/>
    <property type="match status" value="1"/>
</dbReference>
<dbReference type="GO" id="GO:0022857">
    <property type="term" value="F:transmembrane transporter activity"/>
    <property type="evidence" value="ECO:0007669"/>
    <property type="project" value="InterPro"/>
</dbReference>
<reference evidence="10" key="1">
    <citation type="submission" date="2020-06" db="EMBL/GenBank/DDBJ databases">
        <title>A chromosome-scale genome assembly of Talaromyces rugulosus W13939.</title>
        <authorList>
            <person name="Wang B."/>
            <person name="Guo L."/>
            <person name="Ye K."/>
            <person name="Wang L."/>
        </authorList>
    </citation>
    <scope>NUCLEOTIDE SEQUENCE [LARGE SCALE GENOMIC DNA]</scope>
    <source>
        <strain evidence="10">W13939</strain>
    </source>
</reference>
<sequence>MSATAEDQKHERSEDRASDAEDSKIRDFYGPAVSEAYRLKSELVAQHLAKIGMGRFQYLLFIVTGFGWIVDNFWSQGITAIRPPVANEFTDISRLSFSSVAYYVGLIIGAWFWGTTADAFGRKPAFNATILLGGIFACG</sequence>
<feature type="transmembrane region" description="Helical" evidence="7">
    <location>
        <begin position="56"/>
        <end position="75"/>
    </location>
</feature>
<keyword evidence="3 7" id="KW-0812">Transmembrane</keyword>
<evidence type="ECO:0000256" key="3">
    <source>
        <dbReference type="ARBA" id="ARBA00022692"/>
    </source>
</evidence>
<dbReference type="KEGG" id="trg:TRUGW13939_10944"/>
<accession>A0A7H8RGR4</accession>
<dbReference type="Gene3D" id="1.20.1250.20">
    <property type="entry name" value="MFS general substrate transporter like domains"/>
    <property type="match status" value="1"/>
</dbReference>
<dbReference type="GeneID" id="55998423"/>
<evidence type="ECO:0000313" key="9">
    <source>
        <dbReference type="EMBL" id="QKX63773.1"/>
    </source>
</evidence>
<evidence type="ECO:0000256" key="6">
    <source>
        <dbReference type="SAM" id="MobiDB-lite"/>
    </source>
</evidence>
<dbReference type="PANTHER" id="PTHR23511">
    <property type="entry name" value="SYNAPTIC VESICLE GLYCOPROTEIN 2"/>
    <property type="match status" value="1"/>
</dbReference>
<name>A0A7H8RGR4_TALRU</name>
<evidence type="ECO:0000256" key="7">
    <source>
        <dbReference type="SAM" id="Phobius"/>
    </source>
</evidence>
<dbReference type="RefSeq" id="XP_035349947.1">
    <property type="nucleotide sequence ID" value="XM_035494054.1"/>
</dbReference>
<dbReference type="InterPro" id="IPR020846">
    <property type="entry name" value="MFS_dom"/>
</dbReference>
<evidence type="ECO:0000256" key="4">
    <source>
        <dbReference type="ARBA" id="ARBA00022989"/>
    </source>
</evidence>
<dbReference type="InterPro" id="IPR036259">
    <property type="entry name" value="MFS_trans_sf"/>
</dbReference>
<organism evidence="9 10">
    <name type="scientific">Talaromyces rugulosus</name>
    <name type="common">Penicillium rugulosum</name>
    <dbReference type="NCBI Taxonomy" id="121627"/>
    <lineage>
        <taxon>Eukaryota</taxon>
        <taxon>Fungi</taxon>
        <taxon>Dikarya</taxon>
        <taxon>Ascomycota</taxon>
        <taxon>Pezizomycotina</taxon>
        <taxon>Eurotiomycetes</taxon>
        <taxon>Eurotiomycetidae</taxon>
        <taxon>Eurotiales</taxon>
        <taxon>Trichocomaceae</taxon>
        <taxon>Talaromyces</taxon>
        <taxon>Talaromyces sect. Islandici</taxon>
    </lineage>
</organism>
<dbReference type="AlphaFoldDB" id="A0A7H8RGR4"/>
<keyword evidence="4 7" id="KW-1133">Transmembrane helix</keyword>
<keyword evidence="5 7" id="KW-0472">Membrane</keyword>
<feature type="region of interest" description="Disordered" evidence="6">
    <location>
        <begin position="1"/>
        <end position="22"/>
    </location>
</feature>
<dbReference type="SUPFAM" id="SSF103473">
    <property type="entry name" value="MFS general substrate transporter"/>
    <property type="match status" value="1"/>
</dbReference>
<evidence type="ECO:0000256" key="2">
    <source>
        <dbReference type="ARBA" id="ARBA00022448"/>
    </source>
</evidence>
<gene>
    <name evidence="9" type="ORF">TRUGW13939_10944</name>
</gene>
<proteinExistence type="predicted"/>